<keyword evidence="8" id="KW-0061">Asparagine biosynthesis</keyword>
<dbReference type="Pfam" id="PF00733">
    <property type="entry name" value="Asn_synthase"/>
    <property type="match status" value="1"/>
</dbReference>
<dbReference type="InterPro" id="IPR001962">
    <property type="entry name" value="Asn_synthase"/>
</dbReference>
<feature type="binding site" evidence="9">
    <location>
        <position position="294"/>
    </location>
    <ligand>
        <name>ATP</name>
        <dbReference type="ChEBI" id="CHEBI:30616"/>
    </ligand>
</feature>
<feature type="domain" description="Glutamine amidotransferase type-2" evidence="11">
    <location>
        <begin position="2"/>
        <end position="212"/>
    </location>
</feature>
<comment type="catalytic activity">
    <reaction evidence="7">
        <text>L-aspartate + L-glutamine + ATP + H2O = L-asparagine + L-glutamate + AMP + diphosphate + H(+)</text>
        <dbReference type="Rhea" id="RHEA:12228"/>
        <dbReference type="ChEBI" id="CHEBI:15377"/>
        <dbReference type="ChEBI" id="CHEBI:15378"/>
        <dbReference type="ChEBI" id="CHEBI:29985"/>
        <dbReference type="ChEBI" id="CHEBI:29991"/>
        <dbReference type="ChEBI" id="CHEBI:30616"/>
        <dbReference type="ChEBI" id="CHEBI:33019"/>
        <dbReference type="ChEBI" id="CHEBI:58048"/>
        <dbReference type="ChEBI" id="CHEBI:58359"/>
        <dbReference type="ChEBI" id="CHEBI:456215"/>
        <dbReference type="EC" id="6.3.5.4"/>
    </reaction>
</comment>
<dbReference type="PATRIC" id="fig|1328313.3.peg.986"/>
<dbReference type="SUPFAM" id="SSF52402">
    <property type="entry name" value="Adenine nucleotide alpha hydrolases-like"/>
    <property type="match status" value="1"/>
</dbReference>
<reference evidence="12 13" key="1">
    <citation type="journal article" date="2014" name="Genome Announc.">
        <title>Draft Genome Sequence of the Agar-Degrading Bacterium Catenovulum sp. Strain DS-2, Isolated from Intestines of Haliotis diversicolor.</title>
        <authorList>
            <person name="Shan D."/>
            <person name="Li X."/>
            <person name="Gu Z."/>
            <person name="Wei G."/>
            <person name="Gao Z."/>
            <person name="Shao Z."/>
        </authorList>
    </citation>
    <scope>NUCLEOTIDE SEQUENCE [LARGE SCALE GENOMIC DNA]</scope>
    <source>
        <strain evidence="12 13">DS-2</strain>
    </source>
</reference>
<keyword evidence="5 9" id="KW-0067">ATP-binding</keyword>
<dbReference type="PANTHER" id="PTHR43284:SF1">
    <property type="entry name" value="ASPARAGINE SYNTHETASE"/>
    <property type="match status" value="1"/>
</dbReference>
<evidence type="ECO:0000256" key="7">
    <source>
        <dbReference type="ARBA" id="ARBA00048741"/>
    </source>
</evidence>
<dbReference type="AlphaFoldDB" id="W7QGY7"/>
<name>W7QGY7_9ALTE</name>
<evidence type="ECO:0000256" key="2">
    <source>
        <dbReference type="ARBA" id="ARBA00005752"/>
    </source>
</evidence>
<evidence type="ECO:0000256" key="6">
    <source>
        <dbReference type="ARBA" id="ARBA00022962"/>
    </source>
</evidence>
<dbReference type="Gene3D" id="3.40.50.620">
    <property type="entry name" value="HUPs"/>
    <property type="match status" value="1"/>
</dbReference>
<dbReference type="Gene3D" id="3.60.20.10">
    <property type="entry name" value="Glutamine Phosphoribosylpyrophosphate, subunit 1, domain 1"/>
    <property type="match status" value="1"/>
</dbReference>
<keyword evidence="13" id="KW-1185">Reference proteome</keyword>
<evidence type="ECO:0000256" key="5">
    <source>
        <dbReference type="ARBA" id="ARBA00022840"/>
    </source>
</evidence>
<dbReference type="CDD" id="cd01991">
    <property type="entry name" value="Asn_synthase_B_C"/>
    <property type="match status" value="1"/>
</dbReference>
<gene>
    <name evidence="12" type="ORF">DS2_04770</name>
</gene>
<evidence type="ECO:0000256" key="3">
    <source>
        <dbReference type="ARBA" id="ARBA00012737"/>
    </source>
</evidence>
<comment type="pathway">
    <text evidence="1">Amino-acid biosynthesis; L-asparagine biosynthesis; L-asparagine from L-aspartate (L-Gln route): step 1/1.</text>
</comment>
<dbReference type="RefSeq" id="WP_035013516.1">
    <property type="nucleotide sequence ID" value="NZ_ARZY01000006.1"/>
</dbReference>
<keyword evidence="6 8" id="KW-0315">Glutamine amidotransferase</keyword>
<dbReference type="InterPro" id="IPR051786">
    <property type="entry name" value="ASN_synthetase/amidase"/>
</dbReference>
<evidence type="ECO:0000313" key="12">
    <source>
        <dbReference type="EMBL" id="EWH11141.1"/>
    </source>
</evidence>
<sequence length="638" mass="71834">MCGIAGFSRVNFSGDTELLVQMGNTIAHRGPDAHGEYVNDNVGLCHRRLSIIDLSEAGKQPMHSADGQVSIVFNGEIYNYQSVRAELIEKGHEFANQTDTAVIIAAYKEYGEDCLAHLNGMFAFAIWDQAQQKLFIARDRLGKKPLYYYFDGTDIFFASELKALKQIPQIPTEIRTDAVYDFFAYQYIPDPKTIYQNIYKLEPGHCISFQQGKLDKRQYWDVSFANTDNADIKQHEQELIKTVTECTKTRMVADVPLGAFLSGGVDSSGIVALMSSVAKEQDGDKAKPVTTCSIGFDVKAFNETEFAQVVADKYQTDHHEFIVHQNVKDNLAKIVRYFDEPFADPSLVPTYFVSELARQQVTVAVAGDGGDEIFAGYEKYAVDAQENKIRDAFPSWFNKNIAPSLAKIISVTPLLNRSTVGRKACSLLNTLAVDPAMGFYYSNAFITDKTWLSLVNEQTSAELAGYHPSKITLDKYSQADGPDHLAKVLYTDLKTFLPGGILVKADRMSMANSLEVRAPLLDYTVVEQAANIPSEYKFNQGDKKHILKNIFKPLLPDEILYRKKMGFSVPLADWFRNEIKQIAEDKLLTNNAGLVKYFKADAIKKLWDEHQSTKHDHGAVLWSLLMFQMWWDEYVTAE</sequence>
<dbReference type="InterPro" id="IPR017932">
    <property type="entry name" value="GATase_2_dom"/>
</dbReference>
<feature type="active site" description="For GATase activity" evidence="8">
    <location>
        <position position="2"/>
    </location>
</feature>
<dbReference type="InterPro" id="IPR033738">
    <property type="entry name" value="AsnB_N"/>
</dbReference>
<dbReference type="CDD" id="cd00712">
    <property type="entry name" value="AsnB"/>
    <property type="match status" value="1"/>
</dbReference>
<dbReference type="PROSITE" id="PS51278">
    <property type="entry name" value="GATASE_TYPE_2"/>
    <property type="match status" value="1"/>
</dbReference>
<dbReference type="Pfam" id="PF13537">
    <property type="entry name" value="GATase_7"/>
    <property type="match status" value="1"/>
</dbReference>
<keyword evidence="4 9" id="KW-0547">Nucleotide-binding</keyword>
<evidence type="ECO:0000256" key="8">
    <source>
        <dbReference type="PIRSR" id="PIRSR001589-1"/>
    </source>
</evidence>
<evidence type="ECO:0000313" key="13">
    <source>
        <dbReference type="Proteomes" id="UP000019276"/>
    </source>
</evidence>
<dbReference type="GO" id="GO:0005524">
    <property type="term" value="F:ATP binding"/>
    <property type="evidence" value="ECO:0007669"/>
    <property type="project" value="UniProtKB-KW"/>
</dbReference>
<dbReference type="InterPro" id="IPR006426">
    <property type="entry name" value="Asn_synth_AEB"/>
</dbReference>
<dbReference type="GO" id="GO:0006529">
    <property type="term" value="P:asparagine biosynthetic process"/>
    <property type="evidence" value="ECO:0007669"/>
    <property type="project" value="UniProtKB-KW"/>
</dbReference>
<proteinExistence type="inferred from homology"/>
<dbReference type="EMBL" id="ARZY01000006">
    <property type="protein sequence ID" value="EWH11141.1"/>
    <property type="molecule type" value="Genomic_DNA"/>
</dbReference>
<dbReference type="EC" id="6.3.5.4" evidence="3"/>
<dbReference type="NCBIfam" id="TIGR01536">
    <property type="entry name" value="asn_synth_AEB"/>
    <property type="match status" value="1"/>
</dbReference>
<feature type="binding site" evidence="9">
    <location>
        <position position="99"/>
    </location>
    <ligand>
        <name>L-glutamine</name>
        <dbReference type="ChEBI" id="CHEBI:58359"/>
    </ligand>
</feature>
<dbReference type="GO" id="GO:0004066">
    <property type="term" value="F:asparagine synthase (glutamine-hydrolyzing) activity"/>
    <property type="evidence" value="ECO:0007669"/>
    <property type="project" value="UniProtKB-EC"/>
</dbReference>
<dbReference type="GO" id="GO:0005829">
    <property type="term" value="C:cytosol"/>
    <property type="evidence" value="ECO:0007669"/>
    <property type="project" value="TreeGrafter"/>
</dbReference>
<dbReference type="InterPro" id="IPR014729">
    <property type="entry name" value="Rossmann-like_a/b/a_fold"/>
</dbReference>
<protein>
    <recommendedName>
        <fullName evidence="3">asparagine synthase (glutamine-hydrolyzing)</fullName>
        <ecNumber evidence="3">6.3.5.4</ecNumber>
    </recommendedName>
</protein>
<comment type="caution">
    <text evidence="12">The sequence shown here is derived from an EMBL/GenBank/DDBJ whole genome shotgun (WGS) entry which is preliminary data.</text>
</comment>
<evidence type="ECO:0000259" key="11">
    <source>
        <dbReference type="PROSITE" id="PS51278"/>
    </source>
</evidence>
<dbReference type="PANTHER" id="PTHR43284">
    <property type="entry name" value="ASPARAGINE SYNTHETASE (GLUTAMINE-HYDROLYZING)"/>
    <property type="match status" value="1"/>
</dbReference>
<dbReference type="SUPFAM" id="SSF56235">
    <property type="entry name" value="N-terminal nucleophile aminohydrolases (Ntn hydrolases)"/>
    <property type="match status" value="1"/>
</dbReference>
<evidence type="ECO:0000256" key="1">
    <source>
        <dbReference type="ARBA" id="ARBA00005187"/>
    </source>
</evidence>
<dbReference type="STRING" id="1328313.DS2_04770"/>
<evidence type="ECO:0000256" key="4">
    <source>
        <dbReference type="ARBA" id="ARBA00022741"/>
    </source>
</evidence>
<evidence type="ECO:0000256" key="10">
    <source>
        <dbReference type="PIRSR" id="PIRSR001589-3"/>
    </source>
</evidence>
<evidence type="ECO:0000256" key="9">
    <source>
        <dbReference type="PIRSR" id="PIRSR001589-2"/>
    </source>
</evidence>
<comment type="similarity">
    <text evidence="2">Belongs to the asparagine synthetase family.</text>
</comment>
<feature type="site" description="Important for beta-aspartyl-AMP intermediate formation" evidence="10">
    <location>
        <position position="368"/>
    </location>
</feature>
<keyword evidence="8" id="KW-0028">Amino-acid biosynthesis</keyword>
<organism evidence="12 13">
    <name type="scientific">Catenovulum agarivorans DS-2</name>
    <dbReference type="NCBI Taxonomy" id="1328313"/>
    <lineage>
        <taxon>Bacteria</taxon>
        <taxon>Pseudomonadati</taxon>
        <taxon>Pseudomonadota</taxon>
        <taxon>Gammaproteobacteria</taxon>
        <taxon>Alteromonadales</taxon>
        <taxon>Alteromonadaceae</taxon>
        <taxon>Catenovulum</taxon>
    </lineage>
</organism>
<dbReference type="Proteomes" id="UP000019276">
    <property type="component" value="Unassembled WGS sequence"/>
</dbReference>
<dbReference type="PIRSF" id="PIRSF001589">
    <property type="entry name" value="Asn_synthetase_glu-h"/>
    <property type="match status" value="1"/>
</dbReference>
<dbReference type="InterPro" id="IPR029055">
    <property type="entry name" value="Ntn_hydrolases_N"/>
</dbReference>
<dbReference type="eggNOG" id="COG0367">
    <property type="taxonomic scope" value="Bacteria"/>
</dbReference>
<accession>W7QGY7</accession>
<dbReference type="OrthoDB" id="9763290at2"/>